<keyword evidence="2" id="KW-0547">Nucleotide-binding</keyword>
<feature type="compositionally biased region" description="Low complexity" evidence="4">
    <location>
        <begin position="1"/>
        <end position="11"/>
    </location>
</feature>
<name>A0A545U9F1_9GAMM</name>
<dbReference type="InterPro" id="IPR003439">
    <property type="entry name" value="ABC_transporter-like_ATP-bd"/>
</dbReference>
<gene>
    <name evidence="6" type="ORF">FKG94_00610</name>
</gene>
<keyword evidence="3 6" id="KW-0067">ATP-binding</keyword>
<accession>A0A545U9F1</accession>
<feature type="domain" description="ABC transporter" evidence="5">
    <location>
        <begin position="45"/>
        <end position="281"/>
    </location>
</feature>
<dbReference type="Gene3D" id="3.40.50.300">
    <property type="entry name" value="P-loop containing nucleotide triphosphate hydrolases"/>
    <property type="match status" value="1"/>
</dbReference>
<dbReference type="Proteomes" id="UP000319732">
    <property type="component" value="Unassembled WGS sequence"/>
</dbReference>
<organism evidence="6 7">
    <name type="scientific">Exilibacterium tricleocarpae</name>
    <dbReference type="NCBI Taxonomy" id="2591008"/>
    <lineage>
        <taxon>Bacteria</taxon>
        <taxon>Pseudomonadati</taxon>
        <taxon>Pseudomonadota</taxon>
        <taxon>Gammaproteobacteria</taxon>
        <taxon>Cellvibrionales</taxon>
        <taxon>Cellvibrionaceae</taxon>
        <taxon>Exilibacterium</taxon>
    </lineage>
</organism>
<dbReference type="SMART" id="SM00382">
    <property type="entry name" value="AAA"/>
    <property type="match status" value="1"/>
</dbReference>
<dbReference type="Pfam" id="PF00005">
    <property type="entry name" value="ABC_tran"/>
    <property type="match status" value="1"/>
</dbReference>
<evidence type="ECO:0000256" key="4">
    <source>
        <dbReference type="SAM" id="MobiDB-lite"/>
    </source>
</evidence>
<evidence type="ECO:0000256" key="1">
    <source>
        <dbReference type="ARBA" id="ARBA00022448"/>
    </source>
</evidence>
<comment type="caution">
    <text evidence="6">The sequence shown here is derived from an EMBL/GenBank/DDBJ whole genome shotgun (WGS) entry which is preliminary data.</text>
</comment>
<dbReference type="GO" id="GO:0005524">
    <property type="term" value="F:ATP binding"/>
    <property type="evidence" value="ECO:0007669"/>
    <property type="project" value="UniProtKB-KW"/>
</dbReference>
<sequence length="303" mass="32482">MTAAGAAVDAARPGVSPGGHPRRREGVAPVATAVEAGGDPQSPIIQVTDLVTHYGERQILKSVNFSVNRGEIMVVMGGSGSGKSTLLRHLLALEKPTSGRIMVDGLDVAGASGKQLAELRKRIGVAFQGGALLSSMTVGDNVKLPLRQHTKLNDDTIDIMARLKLEMMNLAGCEDFMPAELSGGMLKRTGLARAVIMDPKLLFFDEPSAGLDPVTSVELDDLILKLREAVNITVIVVTHELESAFKIADRITVLFDGEIVQTGTPDEIRASTDERIQNMINRRPRKDPVDANKYLNRLTAGAD</sequence>
<dbReference type="InterPro" id="IPR003593">
    <property type="entry name" value="AAA+_ATPase"/>
</dbReference>
<dbReference type="GO" id="GO:0016887">
    <property type="term" value="F:ATP hydrolysis activity"/>
    <property type="evidence" value="ECO:0007669"/>
    <property type="project" value="InterPro"/>
</dbReference>
<dbReference type="PANTHER" id="PTHR43023:SF6">
    <property type="entry name" value="INTERMEMBRANE PHOSPHOLIPID TRANSPORT SYSTEM ATP-BINDING PROTEIN MLAF"/>
    <property type="match status" value="1"/>
</dbReference>
<dbReference type="SUPFAM" id="SSF52540">
    <property type="entry name" value="P-loop containing nucleoside triphosphate hydrolases"/>
    <property type="match status" value="1"/>
</dbReference>
<evidence type="ECO:0000256" key="3">
    <source>
        <dbReference type="ARBA" id="ARBA00022840"/>
    </source>
</evidence>
<dbReference type="CDD" id="cd03261">
    <property type="entry name" value="ABC_Org_Solvent_Resistant"/>
    <property type="match status" value="1"/>
</dbReference>
<protein>
    <submittedName>
        <fullName evidence="6">ABC transporter ATP-binding protein</fullName>
    </submittedName>
</protein>
<evidence type="ECO:0000313" key="6">
    <source>
        <dbReference type="EMBL" id="TQV86095.1"/>
    </source>
</evidence>
<dbReference type="PANTHER" id="PTHR43023">
    <property type="entry name" value="PROTEIN TRIGALACTOSYLDIACYLGLYCEROL 3, CHLOROPLASTIC"/>
    <property type="match status" value="1"/>
</dbReference>
<evidence type="ECO:0000259" key="5">
    <source>
        <dbReference type="PROSITE" id="PS50893"/>
    </source>
</evidence>
<dbReference type="PROSITE" id="PS50893">
    <property type="entry name" value="ABC_TRANSPORTER_2"/>
    <property type="match status" value="1"/>
</dbReference>
<proteinExistence type="predicted"/>
<dbReference type="InterPro" id="IPR027417">
    <property type="entry name" value="P-loop_NTPase"/>
</dbReference>
<feature type="region of interest" description="Disordered" evidence="4">
    <location>
        <begin position="1"/>
        <end position="25"/>
    </location>
</feature>
<evidence type="ECO:0000313" key="7">
    <source>
        <dbReference type="Proteomes" id="UP000319732"/>
    </source>
</evidence>
<dbReference type="OrthoDB" id="9802264at2"/>
<keyword evidence="7" id="KW-1185">Reference proteome</keyword>
<keyword evidence="1" id="KW-0813">Transport</keyword>
<evidence type="ECO:0000256" key="2">
    <source>
        <dbReference type="ARBA" id="ARBA00022741"/>
    </source>
</evidence>
<dbReference type="EMBL" id="VHSG01000002">
    <property type="protein sequence ID" value="TQV86095.1"/>
    <property type="molecule type" value="Genomic_DNA"/>
</dbReference>
<reference evidence="6 7" key="1">
    <citation type="submission" date="2019-06" db="EMBL/GenBank/DDBJ databases">
        <title>Whole genome sequence for Cellvibrionaceae sp. R142.</title>
        <authorList>
            <person name="Wang G."/>
        </authorList>
    </citation>
    <scope>NUCLEOTIDE SEQUENCE [LARGE SCALE GENOMIC DNA]</scope>
    <source>
        <strain evidence="6 7">R142</strain>
    </source>
</reference>
<dbReference type="AlphaFoldDB" id="A0A545U9F1"/>